<sequence>MQDLERRPSWLPVFSGASHDEIYRMRAAALNPEAAERLARLDRQQEEWKRVTWA</sequence>
<dbReference type="EMBL" id="QYUP01000115">
    <property type="protein sequence ID" value="RJG15611.1"/>
    <property type="molecule type" value="Genomic_DNA"/>
</dbReference>
<keyword evidence="6" id="KW-0442">Lipid degradation</keyword>
<keyword evidence="14" id="KW-1185">Reference proteome</keyword>
<evidence type="ECO:0000256" key="3">
    <source>
        <dbReference type="ARBA" id="ARBA00022475"/>
    </source>
</evidence>
<dbReference type="RefSeq" id="WP_119811140.1">
    <property type="nucleotide sequence ID" value="NZ_QYUP01000115.1"/>
</dbReference>
<dbReference type="GO" id="GO:0016042">
    <property type="term" value="P:lipid catabolic process"/>
    <property type="evidence" value="ECO:0007669"/>
    <property type="project" value="UniProtKB-KW"/>
</dbReference>
<evidence type="ECO:0000256" key="1">
    <source>
        <dbReference type="ARBA" id="ARBA00004383"/>
    </source>
</evidence>
<dbReference type="SUPFAM" id="SSF158855">
    <property type="entry name" value="Lipase chaperone-like"/>
    <property type="match status" value="1"/>
</dbReference>
<evidence type="ECO:0000256" key="10">
    <source>
        <dbReference type="ARBA" id="ARBA00023186"/>
    </source>
</evidence>
<keyword evidence="10" id="KW-0143">Chaperone</keyword>
<accession>A0A418XSV4</accession>
<evidence type="ECO:0000256" key="12">
    <source>
        <dbReference type="ARBA" id="ARBA00031542"/>
    </source>
</evidence>
<dbReference type="OrthoDB" id="8903554at2"/>
<dbReference type="Proteomes" id="UP000284006">
    <property type="component" value="Unassembled WGS sequence"/>
</dbReference>
<evidence type="ECO:0000256" key="11">
    <source>
        <dbReference type="ARBA" id="ARBA00030948"/>
    </source>
</evidence>
<dbReference type="InterPro" id="IPR004961">
    <property type="entry name" value="Lipase_chaperone"/>
</dbReference>
<gene>
    <name evidence="13" type="ORF">D3872_12860</name>
</gene>
<evidence type="ECO:0000313" key="13">
    <source>
        <dbReference type="EMBL" id="RJG15611.1"/>
    </source>
</evidence>
<keyword evidence="5" id="KW-0812">Transmembrane</keyword>
<keyword evidence="7" id="KW-1133">Transmembrane helix</keyword>
<comment type="subcellular location">
    <subcellularLocation>
        <location evidence="1">Cell inner membrane</location>
        <topology evidence="1">Single-pass membrane protein</topology>
        <orientation evidence="1">Periplasmic side</orientation>
    </subcellularLocation>
</comment>
<keyword evidence="3" id="KW-1003">Cell membrane</keyword>
<proteinExistence type="inferred from homology"/>
<dbReference type="GO" id="GO:0006457">
    <property type="term" value="P:protein folding"/>
    <property type="evidence" value="ECO:0007669"/>
    <property type="project" value="InterPro"/>
</dbReference>
<dbReference type="Pfam" id="PF03280">
    <property type="entry name" value="Lipase_chap"/>
    <property type="match status" value="1"/>
</dbReference>
<evidence type="ECO:0000256" key="7">
    <source>
        <dbReference type="ARBA" id="ARBA00022989"/>
    </source>
</evidence>
<evidence type="ECO:0000256" key="2">
    <source>
        <dbReference type="ARBA" id="ARBA00010358"/>
    </source>
</evidence>
<evidence type="ECO:0000313" key="14">
    <source>
        <dbReference type="Proteomes" id="UP000284006"/>
    </source>
</evidence>
<dbReference type="AlphaFoldDB" id="A0A418XSV4"/>
<keyword evidence="9" id="KW-0472">Membrane</keyword>
<dbReference type="GO" id="GO:0051082">
    <property type="term" value="F:unfolded protein binding"/>
    <property type="evidence" value="ECO:0007669"/>
    <property type="project" value="InterPro"/>
</dbReference>
<evidence type="ECO:0000256" key="8">
    <source>
        <dbReference type="ARBA" id="ARBA00023098"/>
    </source>
</evidence>
<comment type="caution">
    <text evidence="13">The sequence shown here is derived from an EMBL/GenBank/DDBJ whole genome shotgun (WGS) entry which is preliminary data.</text>
</comment>
<evidence type="ECO:0000256" key="6">
    <source>
        <dbReference type="ARBA" id="ARBA00022963"/>
    </source>
</evidence>
<dbReference type="GO" id="GO:0005886">
    <property type="term" value="C:plasma membrane"/>
    <property type="evidence" value="ECO:0007669"/>
    <property type="project" value="UniProtKB-SubCell"/>
</dbReference>
<evidence type="ECO:0000256" key="9">
    <source>
        <dbReference type="ARBA" id="ARBA00023136"/>
    </source>
</evidence>
<keyword evidence="8" id="KW-0443">Lipid metabolism</keyword>
<comment type="similarity">
    <text evidence="2">Belongs to the lipase chaperone family.</text>
</comment>
<evidence type="ECO:0000256" key="5">
    <source>
        <dbReference type="ARBA" id="ARBA00022692"/>
    </source>
</evidence>
<organism evidence="13 14">
    <name type="scientific">Massilia cavernae</name>
    <dbReference type="NCBI Taxonomy" id="2320864"/>
    <lineage>
        <taxon>Bacteria</taxon>
        <taxon>Pseudomonadati</taxon>
        <taxon>Pseudomonadota</taxon>
        <taxon>Betaproteobacteria</taxon>
        <taxon>Burkholderiales</taxon>
        <taxon>Oxalobacteraceae</taxon>
        <taxon>Telluria group</taxon>
        <taxon>Massilia</taxon>
    </lineage>
</organism>
<keyword evidence="4" id="KW-0997">Cell inner membrane</keyword>
<name>A0A418XSV4_9BURK</name>
<evidence type="ECO:0000256" key="4">
    <source>
        <dbReference type="ARBA" id="ARBA00022519"/>
    </source>
</evidence>
<protein>
    <recommendedName>
        <fullName evidence="11">Lipase helper protein</fullName>
    </recommendedName>
    <alternativeName>
        <fullName evidence="12">Lipase modulator</fullName>
    </alternativeName>
</protein>
<reference evidence="13 14" key="1">
    <citation type="submission" date="2018-09" db="EMBL/GenBank/DDBJ databases">
        <authorList>
            <person name="Zhu H."/>
        </authorList>
    </citation>
    <scope>NUCLEOTIDE SEQUENCE [LARGE SCALE GENOMIC DNA]</scope>
    <source>
        <strain evidence="13 14">K1S02-61</strain>
    </source>
</reference>